<dbReference type="STRING" id="1314782.A0A165MAF7"/>
<gene>
    <name evidence="1" type="ORF">NEOLEDRAFT_1031975</name>
</gene>
<evidence type="ECO:0000313" key="1">
    <source>
        <dbReference type="EMBL" id="KZT18098.1"/>
    </source>
</evidence>
<dbReference type="InterPro" id="IPR040521">
    <property type="entry name" value="KDZ"/>
</dbReference>
<feature type="non-terminal residue" evidence="1">
    <location>
        <position position="1"/>
    </location>
</feature>
<dbReference type="InParanoid" id="A0A165MAF7"/>
<feature type="non-terminal residue" evidence="1">
    <location>
        <position position="196"/>
    </location>
</feature>
<protein>
    <submittedName>
        <fullName evidence="1">Uncharacterized protein</fullName>
    </submittedName>
</protein>
<dbReference type="EMBL" id="KV425710">
    <property type="protein sequence ID" value="KZT18098.1"/>
    <property type="molecule type" value="Genomic_DNA"/>
</dbReference>
<evidence type="ECO:0000313" key="2">
    <source>
        <dbReference type="Proteomes" id="UP000076761"/>
    </source>
</evidence>
<dbReference type="PANTHER" id="PTHR33096:SF1">
    <property type="entry name" value="CXC1-LIKE CYSTEINE CLUSTER ASSOCIATED WITH KDZ TRANSPOSASES DOMAIN-CONTAINING PROTEIN"/>
    <property type="match status" value="1"/>
</dbReference>
<reference evidence="1 2" key="1">
    <citation type="journal article" date="2016" name="Mol. Biol. Evol.">
        <title>Comparative Genomics of Early-Diverging Mushroom-Forming Fungi Provides Insights into the Origins of Lignocellulose Decay Capabilities.</title>
        <authorList>
            <person name="Nagy L.G."/>
            <person name="Riley R."/>
            <person name="Tritt A."/>
            <person name="Adam C."/>
            <person name="Daum C."/>
            <person name="Floudas D."/>
            <person name="Sun H."/>
            <person name="Yadav J.S."/>
            <person name="Pangilinan J."/>
            <person name="Larsson K.H."/>
            <person name="Matsuura K."/>
            <person name="Barry K."/>
            <person name="Labutti K."/>
            <person name="Kuo R."/>
            <person name="Ohm R.A."/>
            <person name="Bhattacharya S.S."/>
            <person name="Shirouzu T."/>
            <person name="Yoshinaga Y."/>
            <person name="Martin F.M."/>
            <person name="Grigoriev I.V."/>
            <person name="Hibbett D.S."/>
        </authorList>
    </citation>
    <scope>NUCLEOTIDE SEQUENCE [LARGE SCALE GENOMIC DNA]</scope>
    <source>
        <strain evidence="1 2">HHB14362 ss-1</strain>
    </source>
</reference>
<name>A0A165MAF7_9AGAM</name>
<keyword evidence="2" id="KW-1185">Reference proteome</keyword>
<sequence>YGLALVDKAIDVFGEGLMIGYDIACAFEGTVGRSSLALKAKEHKVQFIVGAFHGHAHNRGCQLRWHPTYVSGTGRSDFEGCERVFSSSNAIASGTRHASRFHRHQAIDEHLMFWNHDKYALFTTYITNHYREALHIIKTHPAEIQQMLAGLGVTEVDCHTFIEHERQYLHSLKKEPPEETLRFMYVEALEDLNEKR</sequence>
<organism evidence="1 2">
    <name type="scientific">Neolentinus lepideus HHB14362 ss-1</name>
    <dbReference type="NCBI Taxonomy" id="1314782"/>
    <lineage>
        <taxon>Eukaryota</taxon>
        <taxon>Fungi</taxon>
        <taxon>Dikarya</taxon>
        <taxon>Basidiomycota</taxon>
        <taxon>Agaricomycotina</taxon>
        <taxon>Agaricomycetes</taxon>
        <taxon>Gloeophyllales</taxon>
        <taxon>Gloeophyllaceae</taxon>
        <taxon>Neolentinus</taxon>
    </lineage>
</organism>
<dbReference type="OrthoDB" id="3251205at2759"/>
<dbReference type="Pfam" id="PF18758">
    <property type="entry name" value="KDZ"/>
    <property type="match status" value="1"/>
</dbReference>
<dbReference type="AlphaFoldDB" id="A0A165MAF7"/>
<proteinExistence type="predicted"/>
<accession>A0A165MAF7</accession>
<dbReference type="Proteomes" id="UP000076761">
    <property type="component" value="Unassembled WGS sequence"/>
</dbReference>
<dbReference type="PANTHER" id="PTHR33096">
    <property type="entry name" value="CXC2 DOMAIN-CONTAINING PROTEIN"/>
    <property type="match status" value="1"/>
</dbReference>